<name>A0A1I8A653_9BILA</name>
<keyword evidence="2" id="KW-1185">Reference proteome</keyword>
<evidence type="ECO:0000256" key="1">
    <source>
        <dbReference type="SAM" id="Phobius"/>
    </source>
</evidence>
<dbReference type="AlphaFoldDB" id="A0A1I8A653"/>
<feature type="transmembrane region" description="Helical" evidence="1">
    <location>
        <begin position="66"/>
        <end position="85"/>
    </location>
</feature>
<evidence type="ECO:0000313" key="3">
    <source>
        <dbReference type="WBParaSite" id="L893_g32979.t1"/>
    </source>
</evidence>
<reference evidence="3" key="1">
    <citation type="submission" date="2016-11" db="UniProtKB">
        <authorList>
            <consortium name="WormBaseParasite"/>
        </authorList>
    </citation>
    <scope>IDENTIFICATION</scope>
</reference>
<dbReference type="WBParaSite" id="L893_g32979.t1">
    <property type="protein sequence ID" value="L893_g32979.t1"/>
    <property type="gene ID" value="L893_g32979"/>
</dbReference>
<accession>A0A1I8A653</accession>
<organism evidence="2 3">
    <name type="scientific">Steinernema glaseri</name>
    <dbReference type="NCBI Taxonomy" id="37863"/>
    <lineage>
        <taxon>Eukaryota</taxon>
        <taxon>Metazoa</taxon>
        <taxon>Ecdysozoa</taxon>
        <taxon>Nematoda</taxon>
        <taxon>Chromadorea</taxon>
        <taxon>Rhabditida</taxon>
        <taxon>Tylenchina</taxon>
        <taxon>Panagrolaimomorpha</taxon>
        <taxon>Strongyloidoidea</taxon>
        <taxon>Steinernematidae</taxon>
        <taxon>Steinernema</taxon>
    </lineage>
</organism>
<sequence>MNVLGVKGVLQGREIYWCPDGGGHTPYCPGPIDPDDRIYCCTWYAGTGDIPSCCKHPIATATLATIYVAAFVGALWLFFILTTLIDNFSIVHT</sequence>
<keyword evidence="1" id="KW-0472">Membrane</keyword>
<keyword evidence="1" id="KW-1133">Transmembrane helix</keyword>
<dbReference type="Proteomes" id="UP000095287">
    <property type="component" value="Unplaced"/>
</dbReference>
<keyword evidence="1" id="KW-0812">Transmembrane</keyword>
<evidence type="ECO:0000313" key="2">
    <source>
        <dbReference type="Proteomes" id="UP000095287"/>
    </source>
</evidence>
<protein>
    <submittedName>
        <fullName evidence="3">Uncharacterized protein</fullName>
    </submittedName>
</protein>
<proteinExistence type="predicted"/>